<dbReference type="GO" id="GO:0006397">
    <property type="term" value="P:mRNA processing"/>
    <property type="evidence" value="ECO:0007669"/>
    <property type="project" value="UniProtKB-KW"/>
</dbReference>
<dbReference type="EMBL" id="VXIV02002663">
    <property type="protein sequence ID" value="KAF6023807.1"/>
    <property type="molecule type" value="Genomic_DNA"/>
</dbReference>
<dbReference type="OrthoDB" id="440673at2759"/>
<dbReference type="AlphaFoldDB" id="A0A7J7JCN8"/>
<feature type="region of interest" description="Disordered" evidence="5">
    <location>
        <begin position="134"/>
        <end position="156"/>
    </location>
</feature>
<gene>
    <name evidence="6" type="ORF">EB796_017909</name>
</gene>
<evidence type="ECO:0000256" key="1">
    <source>
        <dbReference type="ARBA" id="ARBA00004496"/>
    </source>
</evidence>
<dbReference type="GO" id="GO:0000932">
    <property type="term" value="C:P-body"/>
    <property type="evidence" value="ECO:0007669"/>
    <property type="project" value="TreeGrafter"/>
</dbReference>
<keyword evidence="7" id="KW-1185">Reference proteome</keyword>
<evidence type="ECO:0000256" key="5">
    <source>
        <dbReference type="SAM" id="MobiDB-lite"/>
    </source>
</evidence>
<evidence type="ECO:0000313" key="6">
    <source>
        <dbReference type="EMBL" id="KAF6023807.1"/>
    </source>
</evidence>
<evidence type="ECO:0000313" key="7">
    <source>
        <dbReference type="Proteomes" id="UP000593567"/>
    </source>
</evidence>
<comment type="caution">
    <text evidence="6">The sequence shown here is derived from an EMBL/GenBank/DDBJ whole genome shotgun (WGS) entry which is preliminary data.</text>
</comment>
<dbReference type="GO" id="GO:0031087">
    <property type="term" value="P:deadenylation-independent decapping of nuclear-transcribed mRNA"/>
    <property type="evidence" value="ECO:0007669"/>
    <property type="project" value="TreeGrafter"/>
</dbReference>
<dbReference type="Gene3D" id="2.30.29.30">
    <property type="entry name" value="Pleckstrin-homology domain (PH domain)/Phosphotyrosine-binding domain (PTB)"/>
    <property type="match status" value="1"/>
</dbReference>
<dbReference type="SUPFAM" id="SSF50729">
    <property type="entry name" value="PH domain-like"/>
    <property type="match status" value="1"/>
</dbReference>
<dbReference type="Proteomes" id="UP000593567">
    <property type="component" value="Unassembled WGS sequence"/>
</dbReference>
<evidence type="ECO:0000256" key="2">
    <source>
        <dbReference type="ARBA" id="ARBA00008778"/>
    </source>
</evidence>
<dbReference type="Pfam" id="PF06058">
    <property type="entry name" value="DCP1"/>
    <property type="match status" value="1"/>
</dbReference>
<feature type="region of interest" description="Disordered" evidence="5">
    <location>
        <begin position="279"/>
        <end position="299"/>
    </location>
</feature>
<dbReference type="PANTHER" id="PTHR16290">
    <property type="entry name" value="TRANSCRIPTION FACTOR SMIF DECAPPING ENZYME DCP1"/>
    <property type="match status" value="1"/>
</dbReference>
<dbReference type="GO" id="GO:0003729">
    <property type="term" value="F:mRNA binding"/>
    <property type="evidence" value="ECO:0007669"/>
    <property type="project" value="TreeGrafter"/>
</dbReference>
<dbReference type="GO" id="GO:0008047">
    <property type="term" value="F:enzyme activator activity"/>
    <property type="evidence" value="ECO:0007669"/>
    <property type="project" value="InterPro"/>
</dbReference>
<keyword evidence="3" id="KW-0963">Cytoplasm</keyword>
<dbReference type="CDD" id="cd09804">
    <property type="entry name" value="Dcp1"/>
    <property type="match status" value="1"/>
</dbReference>
<comment type="subcellular location">
    <subcellularLocation>
        <location evidence="1">Cytoplasm</location>
    </subcellularLocation>
</comment>
<organism evidence="6 7">
    <name type="scientific">Bugula neritina</name>
    <name type="common">Brown bryozoan</name>
    <name type="synonym">Sertularia neritina</name>
    <dbReference type="NCBI Taxonomy" id="10212"/>
    <lineage>
        <taxon>Eukaryota</taxon>
        <taxon>Metazoa</taxon>
        <taxon>Spiralia</taxon>
        <taxon>Lophotrochozoa</taxon>
        <taxon>Bryozoa</taxon>
        <taxon>Gymnolaemata</taxon>
        <taxon>Cheilostomatida</taxon>
        <taxon>Flustrina</taxon>
        <taxon>Buguloidea</taxon>
        <taxon>Bugulidae</taxon>
        <taxon>Bugula</taxon>
    </lineage>
</organism>
<proteinExistence type="inferred from homology"/>
<dbReference type="InterPro" id="IPR010334">
    <property type="entry name" value="Dcp1"/>
</dbReference>
<accession>A0A7J7JCN8</accession>
<dbReference type="PANTHER" id="PTHR16290:SF0">
    <property type="entry name" value="DECAPPING PROTEIN 1, ISOFORM A"/>
    <property type="match status" value="1"/>
</dbReference>
<feature type="compositionally biased region" description="Polar residues" evidence="5">
    <location>
        <begin position="283"/>
        <end position="296"/>
    </location>
</feature>
<keyword evidence="4" id="KW-0507">mRNA processing</keyword>
<protein>
    <submittedName>
        <fullName evidence="6">DCP1A</fullName>
    </submittedName>
</protein>
<evidence type="ECO:0000256" key="3">
    <source>
        <dbReference type="ARBA" id="ARBA00022490"/>
    </source>
</evidence>
<dbReference type="InterPro" id="IPR011993">
    <property type="entry name" value="PH-like_dom_sf"/>
</dbReference>
<dbReference type="GO" id="GO:0000290">
    <property type="term" value="P:deadenylation-dependent decapping of nuclear-transcribed mRNA"/>
    <property type="evidence" value="ECO:0007669"/>
    <property type="project" value="InterPro"/>
</dbReference>
<comment type="similarity">
    <text evidence="2">Belongs to the DCP1 family.</text>
</comment>
<feature type="compositionally biased region" description="Basic and acidic residues" evidence="5">
    <location>
        <begin position="134"/>
        <end position="146"/>
    </location>
</feature>
<name>A0A7J7JCN8_BUGNE</name>
<sequence length="468" mass="51169">MNFSAPEQKINLATLQHKDPFITNIRANAKHVNLYTYKAEANEWEKTDIEGALFVYARSAPPFYGFMILNQHGTNNFVQPIEANLEFQLQVPFLLYSKLSPSVDGYIYGIWFYEEKVGKAITDHLQRLVKACREASSDSSHERKTDAQQTTSKPQQIDIIQMLNKAQLEFSEKSEPPGVTSDHGDNIVRPQPVKAQPSPNESRRSITIDDLFGKASQNTDNLDSASPKMNTTTAFKRLMSLDQMTTVTELEKEHSPDPAAPRLITPSLLAASSVTAATLPAADQSTSSPVPQTTDPATPKQLHTLKLDKSELLSPMAFSAARTVSSSHTQIPVAINPPQTFNVSSSVAAILGFTSIMQTSAMSSRDPVLPSQLAGAETSLASSLPVTALTKEQLRQALLHMLNRVYASLSPGECCSSLTPGAQCSSSTYPQCNARDKARSSSTYPQCNARDKALSWMLCSSTNKERPL</sequence>
<reference evidence="6" key="1">
    <citation type="submission" date="2020-06" db="EMBL/GenBank/DDBJ databases">
        <title>Draft genome of Bugula neritina, a colonial animal packing powerful symbionts and potential medicines.</title>
        <authorList>
            <person name="Rayko M."/>
        </authorList>
    </citation>
    <scope>NUCLEOTIDE SEQUENCE [LARGE SCALE GENOMIC DNA]</scope>
    <source>
        <strain evidence="6">Kwan_BN1</strain>
    </source>
</reference>
<feature type="region of interest" description="Disordered" evidence="5">
    <location>
        <begin position="170"/>
        <end position="204"/>
    </location>
</feature>
<evidence type="ECO:0000256" key="4">
    <source>
        <dbReference type="ARBA" id="ARBA00022664"/>
    </source>
</evidence>